<dbReference type="EMBL" id="AFYV02002484">
    <property type="protein sequence ID" value="KFG58575.1"/>
    <property type="molecule type" value="Genomic_DNA"/>
</dbReference>
<dbReference type="VEuPathDB" id="ToxoDB:TGRUB_278310"/>
<gene>
    <name evidence="2" type="ORF">TGRUB_278310</name>
</gene>
<proteinExistence type="predicted"/>
<name>A0A086LPK7_TOXGO</name>
<evidence type="ECO:0000313" key="3">
    <source>
        <dbReference type="Proteomes" id="UP000028834"/>
    </source>
</evidence>
<dbReference type="Proteomes" id="UP000028834">
    <property type="component" value="Unassembled WGS sequence"/>
</dbReference>
<feature type="region of interest" description="Disordered" evidence="1">
    <location>
        <begin position="58"/>
        <end position="155"/>
    </location>
</feature>
<comment type="caution">
    <text evidence="2">The sequence shown here is derived from an EMBL/GenBank/DDBJ whole genome shotgun (WGS) entry which is preliminary data.</text>
</comment>
<feature type="compositionally biased region" description="Basic and acidic residues" evidence="1">
    <location>
        <begin position="117"/>
        <end position="129"/>
    </location>
</feature>
<feature type="region of interest" description="Disordered" evidence="1">
    <location>
        <begin position="171"/>
        <end position="194"/>
    </location>
</feature>
<accession>A0A086LPK7</accession>
<sequence>MTPLWVREGSNSVETQKGFLEVPVGYTITNPPAQHFAAGFSFCVRFKTAFAAGSDSQAHTTTTTSAGGPDAQPPHVSSPSSMDARNADNEENYSGDNASEEPSPVVLAPGVQARPSSGEEEKQKGDTHTNDPSTGVSPFLSPSAGSSTSSHGPLQDANHYLQELLPTAPVEEHTEEKLPSNTVNQEAASGLQEDSGVLARRLNGTPEVNEAYLPVVVHSGAWNSAAGMRAVSVVLLTVAATLLLVFQSRFSMHLNIWREHCSSAERLTMWLPIAQGRKYQSKIAEGLDG</sequence>
<evidence type="ECO:0000313" key="2">
    <source>
        <dbReference type="EMBL" id="KFG58575.1"/>
    </source>
</evidence>
<organism evidence="2 3">
    <name type="scientific">Toxoplasma gondii RUB</name>
    <dbReference type="NCBI Taxonomy" id="935652"/>
    <lineage>
        <taxon>Eukaryota</taxon>
        <taxon>Sar</taxon>
        <taxon>Alveolata</taxon>
        <taxon>Apicomplexa</taxon>
        <taxon>Conoidasida</taxon>
        <taxon>Coccidia</taxon>
        <taxon>Eucoccidiorida</taxon>
        <taxon>Eimeriorina</taxon>
        <taxon>Sarcocystidae</taxon>
        <taxon>Toxoplasma</taxon>
    </lineage>
</organism>
<evidence type="ECO:0000256" key="1">
    <source>
        <dbReference type="SAM" id="MobiDB-lite"/>
    </source>
</evidence>
<reference evidence="2 3" key="1">
    <citation type="submission" date="2014-05" db="EMBL/GenBank/DDBJ databases">
        <authorList>
            <person name="Sibley D."/>
            <person name="Venepally P."/>
            <person name="Karamycheva S."/>
            <person name="Hadjithomas M."/>
            <person name="Khan A."/>
            <person name="Brunk B."/>
            <person name="Roos D."/>
            <person name="Caler E."/>
            <person name="Lorenzi H."/>
        </authorList>
    </citation>
    <scope>NUCLEOTIDE SEQUENCE [LARGE SCALE GENOMIC DNA]</scope>
    <source>
        <strain evidence="2 3">RUB</strain>
    </source>
</reference>
<feature type="compositionally biased region" description="Low complexity" evidence="1">
    <location>
        <begin position="137"/>
        <end position="150"/>
    </location>
</feature>
<protein>
    <submittedName>
        <fullName evidence="2">Putative toxoplasma gondii family A protein</fullName>
    </submittedName>
</protein>
<dbReference type="AlphaFoldDB" id="A0A086LPK7"/>